<name>A0A4P7W5U1_9BACT</name>
<comment type="subcellular location">
    <subcellularLocation>
        <location evidence="1">Cell outer membrane</location>
    </subcellularLocation>
</comment>
<dbReference type="AlphaFoldDB" id="A0A4P7W5U1"/>
<protein>
    <submittedName>
        <fullName evidence="5">TonB-dependent receptor</fullName>
    </submittedName>
</protein>
<keyword evidence="2" id="KW-0472">Membrane</keyword>
<dbReference type="InterPro" id="IPR000531">
    <property type="entry name" value="Beta-barrel_TonB"/>
</dbReference>
<dbReference type="EMBL" id="CP039396">
    <property type="protein sequence ID" value="QCD43454.1"/>
    <property type="molecule type" value="Genomic_DNA"/>
</dbReference>
<dbReference type="Proteomes" id="UP000297149">
    <property type="component" value="Chromosome"/>
</dbReference>
<dbReference type="Gene3D" id="2.40.170.20">
    <property type="entry name" value="TonB-dependent receptor, beta-barrel domain"/>
    <property type="match status" value="1"/>
</dbReference>
<organism evidence="5 6">
    <name type="scientific">Duncaniella dubosii</name>
    <dbReference type="NCBI Taxonomy" id="2518971"/>
    <lineage>
        <taxon>Bacteria</taxon>
        <taxon>Pseudomonadati</taxon>
        <taxon>Bacteroidota</taxon>
        <taxon>Bacteroidia</taxon>
        <taxon>Bacteroidales</taxon>
        <taxon>Muribaculaceae</taxon>
        <taxon>Duncaniella</taxon>
    </lineage>
</organism>
<dbReference type="Pfam" id="PF13715">
    <property type="entry name" value="CarbopepD_reg_2"/>
    <property type="match status" value="1"/>
</dbReference>
<dbReference type="Pfam" id="PF00593">
    <property type="entry name" value="TonB_dep_Rec_b-barrel"/>
    <property type="match status" value="1"/>
</dbReference>
<dbReference type="SUPFAM" id="SSF56935">
    <property type="entry name" value="Porins"/>
    <property type="match status" value="1"/>
</dbReference>
<dbReference type="SUPFAM" id="SSF49464">
    <property type="entry name" value="Carboxypeptidase regulatory domain-like"/>
    <property type="match status" value="1"/>
</dbReference>
<keyword evidence="3" id="KW-0998">Cell outer membrane</keyword>
<evidence type="ECO:0000256" key="2">
    <source>
        <dbReference type="ARBA" id="ARBA00023136"/>
    </source>
</evidence>
<gene>
    <name evidence="5" type="ORF">E7747_15030</name>
</gene>
<dbReference type="GO" id="GO:0009279">
    <property type="term" value="C:cell outer membrane"/>
    <property type="evidence" value="ECO:0007669"/>
    <property type="project" value="UniProtKB-SubCell"/>
</dbReference>
<evidence type="ECO:0000256" key="1">
    <source>
        <dbReference type="ARBA" id="ARBA00004442"/>
    </source>
</evidence>
<evidence type="ECO:0000313" key="5">
    <source>
        <dbReference type="EMBL" id="QCD43454.1"/>
    </source>
</evidence>
<evidence type="ECO:0000256" key="3">
    <source>
        <dbReference type="ARBA" id="ARBA00023237"/>
    </source>
</evidence>
<evidence type="ECO:0000259" key="4">
    <source>
        <dbReference type="Pfam" id="PF00593"/>
    </source>
</evidence>
<keyword evidence="6" id="KW-1185">Reference proteome</keyword>
<dbReference type="InterPro" id="IPR008969">
    <property type="entry name" value="CarboxyPept-like_regulatory"/>
</dbReference>
<accession>A0A4P7W5U1</accession>
<reference evidence="6" key="1">
    <citation type="submission" date="2019-02" db="EMBL/GenBank/DDBJ databases">
        <title>Isolation and identification of novel species under the genus Muribaculum.</title>
        <authorList>
            <person name="Miyake S."/>
            <person name="Ding Y."/>
            <person name="Low A."/>
            <person name="Soh M."/>
            <person name="Seedorf H."/>
        </authorList>
    </citation>
    <scope>NUCLEOTIDE SEQUENCE [LARGE SCALE GENOMIC DNA]</scope>
    <source>
        <strain evidence="6">H5</strain>
    </source>
</reference>
<sequence length="508" mass="56635">MRYISTITLLAISHLLSPAKDITGTLIDETGQPASFVNVILMKDSTFIDGKTTDDTGLFIFENADSLANKVKITMIGYEDMMLPIPENGNYNTISLKPSTVMLGEVVVKGDLPSTRIKGNAFVTRVENSILSTTGSANDVLKNIPMVTGTDGKFSVFGRGDAIIYVNGRLVRSSDEVGQLSSGDIKEIQVINNPGAQYGANVNAVIRIVTKKPVGEGFSVSAYTDNIYNKWFTTKEQLNLKYRTGGLEIFGMGYFRHGKTYDEEYTLTTSYGKSLLEMISDQSVSTTQSDITGKIGFNYQLNENHSLGAYYQHDYNRGHHFGHYLNDIKENEELFESSVSDLKGWFKALPCNSANIYYNGTIGKFTVDVNADYMQTKDNDRSYQYEQNESSDNRNVTTFNTTRNRLFAEKASISYELPKGNILIGEEYTNSRSRNDFRNPESILNSELTDVRESNMGVFAEVSQTFGKFSATAGARYKHVKSDYRLNGRFVDGQSKTYSNLFPSANLT</sequence>
<keyword evidence="5" id="KW-0675">Receptor</keyword>
<proteinExistence type="predicted"/>
<dbReference type="Gene3D" id="2.170.130.10">
    <property type="entry name" value="TonB-dependent receptor, plug domain"/>
    <property type="match status" value="1"/>
</dbReference>
<dbReference type="InterPro" id="IPR036942">
    <property type="entry name" value="Beta-barrel_TonB_sf"/>
</dbReference>
<dbReference type="KEGG" id="ddb:E7747_15030"/>
<dbReference type="InterPro" id="IPR037066">
    <property type="entry name" value="Plug_dom_sf"/>
</dbReference>
<dbReference type="RefSeq" id="WP_136416811.1">
    <property type="nucleotide sequence ID" value="NZ_CP039396.1"/>
</dbReference>
<feature type="domain" description="TonB-dependent receptor-like beta-barrel" evidence="4">
    <location>
        <begin position="357"/>
        <end position="508"/>
    </location>
</feature>
<evidence type="ECO:0000313" key="6">
    <source>
        <dbReference type="Proteomes" id="UP000297149"/>
    </source>
</evidence>